<organism evidence="9 10">
    <name type="scientific">Amycolatopsis magusensis</name>
    <dbReference type="NCBI Taxonomy" id="882444"/>
    <lineage>
        <taxon>Bacteria</taxon>
        <taxon>Bacillati</taxon>
        <taxon>Actinomycetota</taxon>
        <taxon>Actinomycetes</taxon>
        <taxon>Pseudonocardiales</taxon>
        <taxon>Pseudonocardiaceae</taxon>
        <taxon>Amycolatopsis</taxon>
    </lineage>
</organism>
<dbReference type="InterPro" id="IPR047817">
    <property type="entry name" value="ABC2_TM_bact-type"/>
</dbReference>
<comment type="similarity">
    <text evidence="6">Belongs to the ABC-2 integral membrane protein family.</text>
</comment>
<evidence type="ECO:0000256" key="4">
    <source>
        <dbReference type="ARBA" id="ARBA00023136"/>
    </source>
</evidence>
<feature type="compositionally biased region" description="Low complexity" evidence="7">
    <location>
        <begin position="1"/>
        <end position="14"/>
    </location>
</feature>
<feature type="region of interest" description="Disordered" evidence="7">
    <location>
        <begin position="1"/>
        <end position="34"/>
    </location>
</feature>
<dbReference type="Pfam" id="PF01061">
    <property type="entry name" value="ABC2_membrane"/>
    <property type="match status" value="1"/>
</dbReference>
<feature type="transmembrane region" description="Helical" evidence="6">
    <location>
        <begin position="140"/>
        <end position="167"/>
    </location>
</feature>
<keyword evidence="3 6" id="KW-1133">Transmembrane helix</keyword>
<keyword evidence="2 6" id="KW-0812">Transmembrane</keyword>
<reference evidence="9 10" key="1">
    <citation type="submission" date="2021-03" db="EMBL/GenBank/DDBJ databases">
        <title>Sequencing the genomes of 1000 actinobacteria strains.</title>
        <authorList>
            <person name="Klenk H.-P."/>
        </authorList>
    </citation>
    <scope>NUCLEOTIDE SEQUENCE [LARGE SCALE GENOMIC DNA]</scope>
    <source>
        <strain evidence="9 10">DSM 45510</strain>
    </source>
</reference>
<evidence type="ECO:0000256" key="3">
    <source>
        <dbReference type="ARBA" id="ARBA00022989"/>
    </source>
</evidence>
<proteinExistence type="inferred from homology"/>
<evidence type="ECO:0000256" key="6">
    <source>
        <dbReference type="RuleBase" id="RU361157"/>
    </source>
</evidence>
<feature type="domain" description="ABC transmembrane type-2" evidence="8">
    <location>
        <begin position="61"/>
        <end position="293"/>
    </location>
</feature>
<keyword evidence="6" id="KW-0813">Transport</keyword>
<evidence type="ECO:0000256" key="1">
    <source>
        <dbReference type="ARBA" id="ARBA00004141"/>
    </source>
</evidence>
<evidence type="ECO:0000313" key="10">
    <source>
        <dbReference type="Proteomes" id="UP000741013"/>
    </source>
</evidence>
<evidence type="ECO:0000256" key="2">
    <source>
        <dbReference type="ARBA" id="ARBA00022692"/>
    </source>
</evidence>
<dbReference type="RefSeq" id="WP_209667853.1">
    <property type="nucleotide sequence ID" value="NZ_JAGGMS010000001.1"/>
</dbReference>
<evidence type="ECO:0000256" key="7">
    <source>
        <dbReference type="SAM" id="MobiDB-lite"/>
    </source>
</evidence>
<keyword evidence="10" id="KW-1185">Reference proteome</keyword>
<comment type="caution">
    <text evidence="9">The sequence shown here is derived from an EMBL/GenBank/DDBJ whole genome shotgun (WGS) entry which is preliminary data.</text>
</comment>
<gene>
    <name evidence="9" type="ORF">JOM49_006424</name>
</gene>
<comment type="subcellular location">
    <subcellularLocation>
        <location evidence="6">Cell membrane</location>
        <topology evidence="6">Multi-pass membrane protein</topology>
    </subcellularLocation>
    <subcellularLocation>
        <location evidence="1">Membrane</location>
        <topology evidence="1">Multi-pass membrane protein</topology>
    </subcellularLocation>
</comment>
<feature type="transmembrane region" description="Helical" evidence="6">
    <location>
        <begin position="209"/>
        <end position="228"/>
    </location>
</feature>
<keyword evidence="5" id="KW-0046">Antibiotic resistance</keyword>
<dbReference type="InterPro" id="IPR013525">
    <property type="entry name" value="ABC2_TM"/>
</dbReference>
<dbReference type="Proteomes" id="UP000741013">
    <property type="component" value="Unassembled WGS sequence"/>
</dbReference>
<dbReference type="InterPro" id="IPR051784">
    <property type="entry name" value="Nod_factor_ABC_transporter"/>
</dbReference>
<keyword evidence="6" id="KW-1003">Cell membrane</keyword>
<feature type="transmembrane region" description="Helical" evidence="6">
    <location>
        <begin position="101"/>
        <end position="119"/>
    </location>
</feature>
<evidence type="ECO:0000256" key="5">
    <source>
        <dbReference type="ARBA" id="ARBA00023251"/>
    </source>
</evidence>
<dbReference type="InterPro" id="IPR000412">
    <property type="entry name" value="ABC_2_transport"/>
</dbReference>
<sequence length="296" mass="31086">MSTASTIPASTSPGPADPEPADPRPAGRVSTEDRKSVPFTAAVETLALAGRRLVHLRKAPGRLLAVTLNSLITMLAIGYVFKDAVIVPGGGSYPEFLLPAALMQVGLASIAPTAIAVAMDLKGGLTDRFRSLPITRPSVLIGHTIGDLVVGLIALVLVVGAGVLVGGRVHTGFLPLLAGLGLLVVFLYVMIWVGVLLGLTMRNPESIDGIGAVMTLGLSFLSNAFMSIDRLPSWLRPIAEWNPVSSVTNAVRQLWGNPVAVGTDFPSRHPGVVIAVSLTVVFVLATLFSFRRYRVA</sequence>
<name>A0ABS4Q1B3_9PSEU</name>
<evidence type="ECO:0000259" key="8">
    <source>
        <dbReference type="PROSITE" id="PS51012"/>
    </source>
</evidence>
<dbReference type="PANTHER" id="PTHR43229">
    <property type="entry name" value="NODULATION PROTEIN J"/>
    <property type="match status" value="1"/>
</dbReference>
<feature type="transmembrane region" description="Helical" evidence="6">
    <location>
        <begin position="173"/>
        <end position="197"/>
    </location>
</feature>
<accession>A0ABS4Q1B3</accession>
<keyword evidence="4 6" id="KW-0472">Membrane</keyword>
<dbReference type="PIRSF" id="PIRSF006648">
    <property type="entry name" value="DrrB"/>
    <property type="match status" value="1"/>
</dbReference>
<feature type="transmembrane region" description="Helical" evidence="6">
    <location>
        <begin position="61"/>
        <end position="81"/>
    </location>
</feature>
<dbReference type="EMBL" id="JAGGMS010000001">
    <property type="protein sequence ID" value="MBP2184898.1"/>
    <property type="molecule type" value="Genomic_DNA"/>
</dbReference>
<dbReference type="PROSITE" id="PS51012">
    <property type="entry name" value="ABC_TM2"/>
    <property type="match status" value="1"/>
</dbReference>
<evidence type="ECO:0000313" key="9">
    <source>
        <dbReference type="EMBL" id="MBP2184898.1"/>
    </source>
</evidence>
<dbReference type="PANTHER" id="PTHR43229:SF2">
    <property type="entry name" value="NODULATION PROTEIN J"/>
    <property type="match status" value="1"/>
</dbReference>
<feature type="transmembrane region" description="Helical" evidence="6">
    <location>
        <begin position="271"/>
        <end position="290"/>
    </location>
</feature>
<protein>
    <recommendedName>
        <fullName evidence="6">Transport permease protein</fullName>
    </recommendedName>
</protein>